<comment type="catalytic activity">
    <reaction evidence="3">
        <text>adenylyl-molybdopterin + molybdate = Mo-molybdopterin + AMP + H(+)</text>
        <dbReference type="Rhea" id="RHEA:35047"/>
        <dbReference type="ChEBI" id="CHEBI:15378"/>
        <dbReference type="ChEBI" id="CHEBI:36264"/>
        <dbReference type="ChEBI" id="CHEBI:62727"/>
        <dbReference type="ChEBI" id="CHEBI:71302"/>
        <dbReference type="ChEBI" id="CHEBI:456215"/>
        <dbReference type="EC" id="2.10.1.1"/>
    </reaction>
</comment>
<protein>
    <recommendedName>
        <fullName evidence="4">Molybdopterin molybdenumtransferase</fullName>
        <ecNumber evidence="4">2.10.1.1</ecNumber>
    </recommendedName>
</protein>
<comment type="cofactor">
    <cofactor evidence="4">
        <name>Mg(2+)</name>
        <dbReference type="ChEBI" id="CHEBI:18420"/>
    </cofactor>
</comment>
<reference evidence="6 7" key="1">
    <citation type="journal article" date="2014" name="Nature">
        <title>An environmental bacterial taxon with a large and distinct metabolic repertoire.</title>
        <authorList>
            <person name="Wilson M.C."/>
            <person name="Mori T."/>
            <person name="Ruckert C."/>
            <person name="Uria A.R."/>
            <person name="Helf M.J."/>
            <person name="Takada K."/>
            <person name="Gernert C."/>
            <person name="Steffens U.A."/>
            <person name="Heycke N."/>
            <person name="Schmitt S."/>
            <person name="Rinke C."/>
            <person name="Helfrich E.J."/>
            <person name="Brachmann A.O."/>
            <person name="Gurgui C."/>
            <person name="Wakimoto T."/>
            <person name="Kracht M."/>
            <person name="Crusemann M."/>
            <person name="Hentschel U."/>
            <person name="Abe I."/>
            <person name="Matsunaga S."/>
            <person name="Kalinowski J."/>
            <person name="Takeyama H."/>
            <person name="Piel J."/>
        </authorList>
    </citation>
    <scope>NUCLEOTIDE SEQUENCE [LARGE SCALE GENOMIC DNA]</scope>
    <source>
        <strain evidence="7">TSY1</strain>
    </source>
</reference>
<comment type="similarity">
    <text evidence="2 4">Belongs to the MoeA family.</text>
</comment>
<dbReference type="Pfam" id="PF03453">
    <property type="entry name" value="MoeA_N"/>
    <property type="match status" value="1"/>
</dbReference>
<dbReference type="InterPro" id="IPR036425">
    <property type="entry name" value="MoaB/Mog-like_dom_sf"/>
</dbReference>
<dbReference type="HOGENOM" id="CLU_010186_7_0_7"/>
<feature type="domain" description="MoaB/Mog" evidence="5">
    <location>
        <begin position="179"/>
        <end position="316"/>
    </location>
</feature>
<dbReference type="InterPro" id="IPR005110">
    <property type="entry name" value="MoeA_linker/N"/>
</dbReference>
<proteinExistence type="inferred from homology"/>
<evidence type="ECO:0000256" key="4">
    <source>
        <dbReference type="RuleBase" id="RU365090"/>
    </source>
</evidence>
<dbReference type="GO" id="GO:0005829">
    <property type="term" value="C:cytosol"/>
    <property type="evidence" value="ECO:0007669"/>
    <property type="project" value="TreeGrafter"/>
</dbReference>
<accession>W4L716</accession>
<dbReference type="InterPro" id="IPR001453">
    <property type="entry name" value="MoaB/Mog_dom"/>
</dbReference>
<dbReference type="EMBL" id="AZHW01001230">
    <property type="protein sequence ID" value="ETW93475.1"/>
    <property type="molecule type" value="Genomic_DNA"/>
</dbReference>
<dbReference type="SUPFAM" id="SSF53218">
    <property type="entry name" value="Molybdenum cofactor biosynthesis proteins"/>
    <property type="match status" value="1"/>
</dbReference>
<keyword evidence="4" id="KW-0460">Magnesium</keyword>
<dbReference type="PANTHER" id="PTHR10192">
    <property type="entry name" value="MOLYBDOPTERIN BIOSYNTHESIS PROTEIN"/>
    <property type="match status" value="1"/>
</dbReference>
<dbReference type="GO" id="GO:0046872">
    <property type="term" value="F:metal ion binding"/>
    <property type="evidence" value="ECO:0007669"/>
    <property type="project" value="UniProtKB-UniRule"/>
</dbReference>
<organism evidence="6 7">
    <name type="scientific">Entotheonella factor</name>
    <dbReference type="NCBI Taxonomy" id="1429438"/>
    <lineage>
        <taxon>Bacteria</taxon>
        <taxon>Pseudomonadati</taxon>
        <taxon>Nitrospinota/Tectimicrobiota group</taxon>
        <taxon>Candidatus Tectimicrobiota</taxon>
        <taxon>Candidatus Entotheonellia</taxon>
        <taxon>Candidatus Entotheonellales</taxon>
        <taxon>Candidatus Entotheonellaceae</taxon>
        <taxon>Candidatus Entotheonella</taxon>
    </lineage>
</organism>
<dbReference type="Gene3D" id="3.90.105.10">
    <property type="entry name" value="Molybdopterin biosynthesis moea protein, domain 2"/>
    <property type="match status" value="1"/>
</dbReference>
<dbReference type="InterPro" id="IPR038987">
    <property type="entry name" value="MoeA-like"/>
</dbReference>
<evidence type="ECO:0000313" key="7">
    <source>
        <dbReference type="Proteomes" id="UP000019141"/>
    </source>
</evidence>
<evidence type="ECO:0000256" key="3">
    <source>
        <dbReference type="ARBA" id="ARBA00047317"/>
    </source>
</evidence>
<name>W4L716_ENTF1</name>
<comment type="function">
    <text evidence="1 4">Catalyzes the insertion of molybdate into adenylated molybdopterin with the concomitant release of AMP.</text>
</comment>
<evidence type="ECO:0000259" key="5">
    <source>
        <dbReference type="SMART" id="SM00852"/>
    </source>
</evidence>
<dbReference type="InterPro" id="IPR036135">
    <property type="entry name" value="MoeA_linker/N_sf"/>
</dbReference>
<keyword evidence="7" id="KW-1185">Reference proteome</keyword>
<dbReference type="GO" id="GO:0006777">
    <property type="term" value="P:Mo-molybdopterin cofactor biosynthetic process"/>
    <property type="evidence" value="ECO:0007669"/>
    <property type="project" value="UniProtKB-UniRule"/>
</dbReference>
<keyword evidence="4" id="KW-0501">Molybdenum cofactor biosynthesis</keyword>
<dbReference type="Gene3D" id="2.40.340.10">
    <property type="entry name" value="MoeA, C-terminal, domain IV"/>
    <property type="match status" value="1"/>
</dbReference>
<keyword evidence="4" id="KW-0479">Metal-binding</keyword>
<evidence type="ECO:0000256" key="1">
    <source>
        <dbReference type="ARBA" id="ARBA00002901"/>
    </source>
</evidence>
<sequence>MLSYHLALEHIREAVSLLASERVALTAALGRILAADLLTPYPMPLFDQSLMDGYAARSRDTRAATVAQPVRLPLGSTLTAGETLQQPVPPGQAIRIMTGASMPPGVDAVIRLEDAAIEDNALVIQHPLSRGQFIQRRGAEVKASAVVGKVGERLTPQRIGMALALGLAEADVVRAPRVAFVAPGDELLPPGAPLQAGKKWCSNLYALDARACELGYESRNLGIVPDTADALTGALQQGLTGDVVVILGGSGQGVHDYAEQAMADVGANLIFRGVAIAPGRSTTMAQCERTLIFGLSGSPWAAFITFEMFVRPALETMLGQPAKQPRSAVLTSEVAMRRDTTHFVPVRLRPGQPEPEAVPLHDLLAVARAEDQSLGMLVTPSNRRYLPSGSRVRVWPL</sequence>
<evidence type="ECO:0000313" key="6">
    <source>
        <dbReference type="EMBL" id="ETW93475.1"/>
    </source>
</evidence>
<dbReference type="InterPro" id="IPR036688">
    <property type="entry name" value="MoeA_C_domain_IV_sf"/>
</dbReference>
<dbReference type="Gene3D" id="3.40.980.10">
    <property type="entry name" value="MoaB/Mog-like domain"/>
    <property type="match status" value="1"/>
</dbReference>
<dbReference type="AlphaFoldDB" id="W4L716"/>
<dbReference type="Gene3D" id="2.170.190.11">
    <property type="entry name" value="Molybdopterin biosynthesis moea protein, domain 3"/>
    <property type="match status" value="1"/>
</dbReference>
<gene>
    <name evidence="6" type="ORF">ETSY1_39070</name>
</gene>
<dbReference type="PANTHER" id="PTHR10192:SF5">
    <property type="entry name" value="GEPHYRIN"/>
    <property type="match status" value="1"/>
</dbReference>
<dbReference type="CDD" id="cd00887">
    <property type="entry name" value="MoeA"/>
    <property type="match status" value="1"/>
</dbReference>
<dbReference type="SUPFAM" id="SSF63882">
    <property type="entry name" value="MoeA N-terminal region -like"/>
    <property type="match status" value="1"/>
</dbReference>
<dbReference type="Pfam" id="PF00994">
    <property type="entry name" value="MoCF_biosynth"/>
    <property type="match status" value="1"/>
</dbReference>
<keyword evidence="4" id="KW-0808">Transferase</keyword>
<dbReference type="Proteomes" id="UP000019141">
    <property type="component" value="Unassembled WGS sequence"/>
</dbReference>
<comment type="pathway">
    <text evidence="4">Cofactor biosynthesis; molybdopterin biosynthesis.</text>
</comment>
<dbReference type="GO" id="GO:0061599">
    <property type="term" value="F:molybdopterin molybdotransferase activity"/>
    <property type="evidence" value="ECO:0007669"/>
    <property type="project" value="UniProtKB-UniRule"/>
</dbReference>
<comment type="caution">
    <text evidence="6">The sequence shown here is derived from an EMBL/GenBank/DDBJ whole genome shotgun (WGS) entry which is preliminary data.</text>
</comment>
<dbReference type="SMART" id="SM00852">
    <property type="entry name" value="MoCF_biosynth"/>
    <property type="match status" value="1"/>
</dbReference>
<dbReference type="EC" id="2.10.1.1" evidence="4"/>
<evidence type="ECO:0000256" key="2">
    <source>
        <dbReference type="ARBA" id="ARBA00010763"/>
    </source>
</evidence>
<dbReference type="UniPathway" id="UPA00344"/>
<keyword evidence="4" id="KW-0500">Molybdenum</keyword>